<evidence type="ECO:0000256" key="1">
    <source>
        <dbReference type="ARBA" id="ARBA00000085"/>
    </source>
</evidence>
<dbReference type="Pfam" id="PF02518">
    <property type="entry name" value="HATPase_c"/>
    <property type="match status" value="1"/>
</dbReference>
<dbReference type="RefSeq" id="WP_064029189.1">
    <property type="nucleotide sequence ID" value="NZ_LUUL01000109.1"/>
</dbReference>
<evidence type="ECO:0000313" key="12">
    <source>
        <dbReference type="Proteomes" id="UP000077734"/>
    </source>
</evidence>
<sequence length="486" mass="54074">MRAERREANLPIWITVSLLSGLLMISLMIQLAMAWQSYQRILPLPKHIAHLERLQSALFDTEESLALTDGQDAAADPAIQSRLQRYLQELLERGNHLAANTPDGLGAALKVLAADTPEPQLRLLQTLKILRGIFREEAAAHGKLTESIAAAAKFEVELGIGITLALPLSAVLLFYLMRRRIFQPLQQMGYMMELLGERRYQQIPLERIDPAFVPIFANYNSMVVRLSELEAEHLQNRQNLELLVEQAAGTLIAQQRNLAQTERFAALGEISARLVHELRNPLAGIKMACINLQQPLQIGEVQPDAAERIGLVIAEIERIISTLNRCLQGANHEPEPLRAVLVDQAVSELLMLARYQLPKSITLEYRGCPGLICRLPDTEFRQALLNLILNAQQAMDGNSGKIAISAATDGRRMTLAVCDDGHGFSGEFLENGIRDFVSRRADGTGLGLSMVKRFVRNLNGEIKLYNRQPHGACVEIILNCIAPHHE</sequence>
<reference evidence="11 12" key="1">
    <citation type="submission" date="2016-03" db="EMBL/GenBank/DDBJ databases">
        <authorList>
            <person name="Heylen K."/>
            <person name="De Vos P."/>
            <person name="Vekeman B."/>
        </authorList>
    </citation>
    <scope>NUCLEOTIDE SEQUENCE [LARGE SCALE GENOMIC DNA]</scope>
    <source>
        <strain evidence="11 12">R-49807</strain>
    </source>
</reference>
<keyword evidence="8" id="KW-0902">Two-component regulatory system</keyword>
<evidence type="ECO:0000256" key="2">
    <source>
        <dbReference type="ARBA" id="ARBA00012438"/>
    </source>
</evidence>
<dbReference type="EMBL" id="LUUL01000109">
    <property type="protein sequence ID" value="OAI23082.1"/>
    <property type="molecule type" value="Genomic_DNA"/>
</dbReference>
<evidence type="ECO:0000256" key="8">
    <source>
        <dbReference type="ARBA" id="ARBA00023012"/>
    </source>
</evidence>
<keyword evidence="9" id="KW-0812">Transmembrane</keyword>
<organism evidence="11 12">
    <name type="scientific">Methylomonas koyamae</name>
    <dbReference type="NCBI Taxonomy" id="702114"/>
    <lineage>
        <taxon>Bacteria</taxon>
        <taxon>Pseudomonadati</taxon>
        <taxon>Pseudomonadota</taxon>
        <taxon>Gammaproteobacteria</taxon>
        <taxon>Methylococcales</taxon>
        <taxon>Methylococcaceae</taxon>
        <taxon>Methylomonas</taxon>
    </lineage>
</organism>
<evidence type="ECO:0000256" key="6">
    <source>
        <dbReference type="ARBA" id="ARBA00022777"/>
    </source>
</evidence>
<evidence type="ECO:0000256" key="4">
    <source>
        <dbReference type="ARBA" id="ARBA00022679"/>
    </source>
</evidence>
<dbReference type="AlphaFoldDB" id="A0AA91I3W7"/>
<dbReference type="Gene3D" id="1.10.287.130">
    <property type="match status" value="1"/>
</dbReference>
<dbReference type="Pfam" id="PF00512">
    <property type="entry name" value="HisKA"/>
    <property type="match status" value="1"/>
</dbReference>
<dbReference type="SUPFAM" id="SSF55874">
    <property type="entry name" value="ATPase domain of HSP90 chaperone/DNA topoisomerase II/histidine kinase"/>
    <property type="match status" value="1"/>
</dbReference>
<dbReference type="PANTHER" id="PTHR43065:SF10">
    <property type="entry name" value="PEROXIDE STRESS-ACTIVATED HISTIDINE KINASE MAK3"/>
    <property type="match status" value="1"/>
</dbReference>
<dbReference type="PRINTS" id="PR00344">
    <property type="entry name" value="BCTRLSENSOR"/>
</dbReference>
<proteinExistence type="predicted"/>
<dbReference type="SUPFAM" id="SSF47384">
    <property type="entry name" value="Homodimeric domain of signal transducing histidine kinase"/>
    <property type="match status" value="1"/>
</dbReference>
<keyword evidence="3" id="KW-0597">Phosphoprotein</keyword>
<feature type="domain" description="Histidine kinase" evidence="10">
    <location>
        <begin position="273"/>
        <end position="482"/>
    </location>
</feature>
<dbReference type="GO" id="GO:0005524">
    <property type="term" value="F:ATP binding"/>
    <property type="evidence" value="ECO:0007669"/>
    <property type="project" value="UniProtKB-KW"/>
</dbReference>
<evidence type="ECO:0000256" key="3">
    <source>
        <dbReference type="ARBA" id="ARBA00022553"/>
    </source>
</evidence>
<keyword evidence="9" id="KW-0472">Membrane</keyword>
<keyword evidence="6 11" id="KW-0418">Kinase</keyword>
<keyword evidence="12" id="KW-1185">Reference proteome</keyword>
<protein>
    <recommendedName>
        <fullName evidence="2">histidine kinase</fullName>
        <ecNumber evidence="2">2.7.13.3</ecNumber>
    </recommendedName>
</protein>
<dbReference type="PANTHER" id="PTHR43065">
    <property type="entry name" value="SENSOR HISTIDINE KINASE"/>
    <property type="match status" value="1"/>
</dbReference>
<keyword evidence="4" id="KW-0808">Transferase</keyword>
<name>A0AA91I3W7_9GAMM</name>
<dbReference type="EC" id="2.7.13.3" evidence="2"/>
<dbReference type="PROSITE" id="PS50109">
    <property type="entry name" value="HIS_KIN"/>
    <property type="match status" value="1"/>
</dbReference>
<keyword evidence="5" id="KW-0547">Nucleotide-binding</keyword>
<evidence type="ECO:0000256" key="7">
    <source>
        <dbReference type="ARBA" id="ARBA00022840"/>
    </source>
</evidence>
<feature type="transmembrane region" description="Helical" evidence="9">
    <location>
        <begin position="12"/>
        <end position="35"/>
    </location>
</feature>
<dbReference type="SMART" id="SM00388">
    <property type="entry name" value="HisKA"/>
    <property type="match status" value="1"/>
</dbReference>
<comment type="catalytic activity">
    <reaction evidence="1">
        <text>ATP + protein L-histidine = ADP + protein N-phospho-L-histidine.</text>
        <dbReference type="EC" id="2.7.13.3"/>
    </reaction>
</comment>
<dbReference type="InterPro" id="IPR005467">
    <property type="entry name" value="His_kinase_dom"/>
</dbReference>
<evidence type="ECO:0000256" key="9">
    <source>
        <dbReference type="SAM" id="Phobius"/>
    </source>
</evidence>
<dbReference type="InterPro" id="IPR003661">
    <property type="entry name" value="HisK_dim/P_dom"/>
</dbReference>
<comment type="caution">
    <text evidence="11">The sequence shown here is derived from an EMBL/GenBank/DDBJ whole genome shotgun (WGS) entry which is preliminary data.</text>
</comment>
<evidence type="ECO:0000259" key="10">
    <source>
        <dbReference type="PROSITE" id="PS50109"/>
    </source>
</evidence>
<dbReference type="InterPro" id="IPR036890">
    <property type="entry name" value="HATPase_C_sf"/>
</dbReference>
<dbReference type="Gene3D" id="3.30.565.10">
    <property type="entry name" value="Histidine kinase-like ATPase, C-terminal domain"/>
    <property type="match status" value="1"/>
</dbReference>
<dbReference type="InterPro" id="IPR003594">
    <property type="entry name" value="HATPase_dom"/>
</dbReference>
<dbReference type="Proteomes" id="UP000077734">
    <property type="component" value="Unassembled WGS sequence"/>
</dbReference>
<dbReference type="GO" id="GO:0000155">
    <property type="term" value="F:phosphorelay sensor kinase activity"/>
    <property type="evidence" value="ECO:0007669"/>
    <property type="project" value="InterPro"/>
</dbReference>
<keyword evidence="9" id="KW-1133">Transmembrane helix</keyword>
<dbReference type="InterPro" id="IPR004358">
    <property type="entry name" value="Sig_transdc_His_kin-like_C"/>
</dbReference>
<dbReference type="InterPro" id="IPR036097">
    <property type="entry name" value="HisK_dim/P_sf"/>
</dbReference>
<dbReference type="CDD" id="cd00082">
    <property type="entry name" value="HisKA"/>
    <property type="match status" value="1"/>
</dbReference>
<keyword evidence="7" id="KW-0067">ATP-binding</keyword>
<accession>A0AA91I3W7</accession>
<dbReference type="SMART" id="SM00387">
    <property type="entry name" value="HATPase_c"/>
    <property type="match status" value="1"/>
</dbReference>
<evidence type="ECO:0000313" key="11">
    <source>
        <dbReference type="EMBL" id="OAI23082.1"/>
    </source>
</evidence>
<gene>
    <name evidence="11" type="ORF">A1356_18275</name>
</gene>
<evidence type="ECO:0000256" key="5">
    <source>
        <dbReference type="ARBA" id="ARBA00022741"/>
    </source>
</evidence>